<keyword evidence="2" id="KW-0378">Hydrolase</keyword>
<dbReference type="InterPro" id="IPR004888">
    <property type="entry name" value="Glycoside_hydrolase_63"/>
</dbReference>
<dbReference type="SUPFAM" id="SSF48208">
    <property type="entry name" value="Six-hairpin glycosidases"/>
    <property type="match status" value="1"/>
</dbReference>
<dbReference type="InterPro" id="IPR012341">
    <property type="entry name" value="6hp_glycosidase-like_sf"/>
</dbReference>
<dbReference type="InterPro" id="IPR008928">
    <property type="entry name" value="6-hairpin_glycosidase_sf"/>
</dbReference>
<dbReference type="GO" id="GO:0004573">
    <property type="term" value="F:Glc3Man9GlcNAc2 oligosaccharide glucosidase activity"/>
    <property type="evidence" value="ECO:0007669"/>
    <property type="project" value="InterPro"/>
</dbReference>
<comment type="similarity">
    <text evidence="1">Belongs to the glycosyl hydrolase 63 family.</text>
</comment>
<dbReference type="GO" id="GO:0009311">
    <property type="term" value="P:oligosaccharide metabolic process"/>
    <property type="evidence" value="ECO:0007669"/>
    <property type="project" value="InterPro"/>
</dbReference>
<dbReference type="InterPro" id="IPR054491">
    <property type="entry name" value="MGH1-like_GH"/>
</dbReference>
<evidence type="ECO:0000313" key="5">
    <source>
        <dbReference type="EMBL" id="WNR45292.1"/>
    </source>
</evidence>
<feature type="domain" description="Mannosylglycerate hydrolase MGH1-like glycoside hydrolase" evidence="4">
    <location>
        <begin position="274"/>
        <end position="582"/>
    </location>
</feature>
<evidence type="ECO:0000256" key="2">
    <source>
        <dbReference type="ARBA" id="ARBA00022801"/>
    </source>
</evidence>
<keyword evidence="6" id="KW-1185">Reference proteome</keyword>
<sequence length="598" mass="68129">MNRYVDQLIQIFGEQMDMSHKNVSFSPFYSDIGLGFRDRGLGINQLFLHYNRMTTELGLPFLQLEADGEEKVAQRSLLGVSQCQGEATVRIAFYEHNAWMVEAAGLKRLRFELCDSIFRELRVFEENRIVTFDAYLPTIERLKRDPDEWYPFSLGLYAVIGGLAPTIDENGIVSVEVLPDDAGRIVLAFAEQHLEIDRARLRETLLQAPDQASQAEVLTRKWLEEALGGFQIHTEEEWERGVLAKAVYALLFNAAKPPGLFAGRVASFPARGDYPTHYLWDSCFQNLALEQMEPRLAKDALHLLIDNMRVDGKQPHFLCSTWIKPHHSQPPLVGWAGLRLVQERGDLVLAAKLLPALLRNTRWWLTQRMTRKGLIAALGGGETGWDNTPRFDHGPIIACDMNAYLLMQMRCSVELARLLGDEATALAAEEQADGYASVIRRVLYDEDANLFRDIRLETGEPLSVLTPASFLPLLVDVGLEEGKVRAMIERYLLNPNHFYGKYPFPSVAYDDPCYTPDNHWRGPIWLPIAYFMLEILRKYGYLQEAAEASDRLYRMIITDGDIRENFNSQTGEGLRSYQQGWTAAILLKLHAEREQLMV</sequence>
<organism evidence="5 6">
    <name type="scientific">Paenibacillus roseopurpureus</name>
    <dbReference type="NCBI Taxonomy" id="2918901"/>
    <lineage>
        <taxon>Bacteria</taxon>
        <taxon>Bacillati</taxon>
        <taxon>Bacillota</taxon>
        <taxon>Bacilli</taxon>
        <taxon>Bacillales</taxon>
        <taxon>Paenibacillaceae</taxon>
        <taxon>Paenibacillus</taxon>
    </lineage>
</organism>
<dbReference type="RefSeq" id="WP_314801918.1">
    <property type="nucleotide sequence ID" value="NZ_CP130319.1"/>
</dbReference>
<protein>
    <submittedName>
        <fullName evidence="5">Trehalase family glycosidase</fullName>
    </submittedName>
</protein>
<dbReference type="KEGG" id="proo:MJB10_03915"/>
<dbReference type="Pfam" id="PF22422">
    <property type="entry name" value="MGH1-like_GH"/>
    <property type="match status" value="1"/>
</dbReference>
<proteinExistence type="inferred from homology"/>
<name>A0AA96RNC4_9BACL</name>
<evidence type="ECO:0000259" key="4">
    <source>
        <dbReference type="Pfam" id="PF22422"/>
    </source>
</evidence>
<dbReference type="PANTHER" id="PTHR10412">
    <property type="entry name" value="MANNOSYL-OLIGOSACCHARIDE GLUCOSIDASE"/>
    <property type="match status" value="1"/>
</dbReference>
<reference evidence="5" key="1">
    <citation type="submission" date="2022-02" db="EMBL/GenBank/DDBJ databases">
        <title>Paenibacillus sp. MBLB1832 Whole Genome Shotgun Sequencing.</title>
        <authorList>
            <person name="Hwang C.Y."/>
            <person name="Cho E.-S."/>
            <person name="Seo M.-J."/>
        </authorList>
    </citation>
    <scope>NUCLEOTIDE SEQUENCE</scope>
    <source>
        <strain evidence="5">MBLB1832</strain>
    </source>
</reference>
<dbReference type="Proteomes" id="UP001304650">
    <property type="component" value="Chromosome"/>
</dbReference>
<dbReference type="AlphaFoldDB" id="A0AA96RNC4"/>
<dbReference type="EMBL" id="CP130319">
    <property type="protein sequence ID" value="WNR45292.1"/>
    <property type="molecule type" value="Genomic_DNA"/>
</dbReference>
<keyword evidence="3 5" id="KW-0326">Glycosidase</keyword>
<dbReference type="GO" id="GO:0006487">
    <property type="term" value="P:protein N-linked glycosylation"/>
    <property type="evidence" value="ECO:0007669"/>
    <property type="project" value="TreeGrafter"/>
</dbReference>
<dbReference type="Gene3D" id="1.50.10.10">
    <property type="match status" value="1"/>
</dbReference>
<gene>
    <name evidence="5" type="ORF">MJB10_03915</name>
</gene>
<evidence type="ECO:0000256" key="1">
    <source>
        <dbReference type="ARBA" id="ARBA00010833"/>
    </source>
</evidence>
<evidence type="ECO:0000313" key="6">
    <source>
        <dbReference type="Proteomes" id="UP001304650"/>
    </source>
</evidence>
<evidence type="ECO:0000256" key="3">
    <source>
        <dbReference type="ARBA" id="ARBA00023295"/>
    </source>
</evidence>
<accession>A0AA96RNC4</accession>
<dbReference type="PANTHER" id="PTHR10412:SF11">
    <property type="entry name" value="MANNOSYL-OLIGOSACCHARIDE GLUCOSIDASE"/>
    <property type="match status" value="1"/>
</dbReference>